<reference evidence="8" key="1">
    <citation type="submission" date="2016-11" db="UniProtKB">
        <authorList>
            <consortium name="WormBaseParasite"/>
        </authorList>
    </citation>
    <scope>IDENTIFICATION</scope>
</reference>
<evidence type="ECO:0000256" key="5">
    <source>
        <dbReference type="SAM" id="Phobius"/>
    </source>
</evidence>
<keyword evidence="3 5" id="KW-1133">Transmembrane helix</keyword>
<keyword evidence="4 5" id="KW-0472">Membrane</keyword>
<dbReference type="AlphaFoldDB" id="A0A1I7WPW5"/>
<evidence type="ECO:0000256" key="4">
    <source>
        <dbReference type="ARBA" id="ARBA00023136"/>
    </source>
</evidence>
<dbReference type="InterPro" id="IPR052665">
    <property type="entry name" value="Neuropeptide-GPCR"/>
</dbReference>
<keyword evidence="2 5" id="KW-0812">Transmembrane</keyword>
<evidence type="ECO:0000256" key="2">
    <source>
        <dbReference type="ARBA" id="ARBA00022692"/>
    </source>
</evidence>
<dbReference type="PANTHER" id="PTHR24224">
    <property type="entry name" value="CARDIOACCELERATORY PEPTIDE RECEPTOR-RELATED"/>
    <property type="match status" value="1"/>
</dbReference>
<feature type="domain" description="G-protein coupled receptors family 1 profile" evidence="6">
    <location>
        <begin position="51"/>
        <end position="164"/>
    </location>
</feature>
<dbReference type="PROSITE" id="PS50262">
    <property type="entry name" value="G_PROTEIN_RECEP_F1_2"/>
    <property type="match status" value="1"/>
</dbReference>
<feature type="transmembrane region" description="Helical" evidence="5">
    <location>
        <begin position="20"/>
        <end position="38"/>
    </location>
</feature>
<evidence type="ECO:0000313" key="8">
    <source>
        <dbReference type="WBParaSite" id="Hba_07198"/>
    </source>
</evidence>
<dbReference type="GO" id="GO:0016020">
    <property type="term" value="C:membrane"/>
    <property type="evidence" value="ECO:0007669"/>
    <property type="project" value="UniProtKB-SubCell"/>
</dbReference>
<name>A0A1I7WPW5_HETBA</name>
<dbReference type="PRINTS" id="PR00237">
    <property type="entry name" value="GPCRRHODOPSN"/>
</dbReference>
<feature type="transmembrane region" description="Helical" evidence="5">
    <location>
        <begin position="44"/>
        <end position="63"/>
    </location>
</feature>
<dbReference type="WBParaSite" id="Hba_07198">
    <property type="protein sequence ID" value="Hba_07198"/>
    <property type="gene ID" value="Hba_07198"/>
</dbReference>
<feature type="transmembrane region" description="Helical" evidence="5">
    <location>
        <begin position="75"/>
        <end position="93"/>
    </location>
</feature>
<dbReference type="InterPro" id="IPR017452">
    <property type="entry name" value="GPCR_Rhodpsn_7TM"/>
</dbReference>
<evidence type="ECO:0000256" key="3">
    <source>
        <dbReference type="ARBA" id="ARBA00022989"/>
    </source>
</evidence>
<proteinExistence type="predicted"/>
<dbReference type="Proteomes" id="UP000095283">
    <property type="component" value="Unplaced"/>
</dbReference>
<comment type="subcellular location">
    <subcellularLocation>
        <location evidence="1">Membrane</location>
    </subcellularLocation>
</comment>
<dbReference type="GO" id="GO:0004930">
    <property type="term" value="F:G protein-coupled receptor activity"/>
    <property type="evidence" value="ECO:0007669"/>
    <property type="project" value="InterPro"/>
</dbReference>
<dbReference type="SUPFAM" id="SSF81321">
    <property type="entry name" value="Family A G protein-coupled receptor-like"/>
    <property type="match status" value="1"/>
</dbReference>
<dbReference type="InterPro" id="IPR000276">
    <property type="entry name" value="GPCR_Rhodpsn"/>
</dbReference>
<evidence type="ECO:0000313" key="7">
    <source>
        <dbReference type="Proteomes" id="UP000095283"/>
    </source>
</evidence>
<sequence>MKPLEASVPRFVRRPERKYALFIPDMAIFMHPQVFFIVVHQSVVMTLAILGNLFLIFVIFRGNHVSRRRISPVQLLLLHTCVADLLFALLSLGTEILTMVRFIFPCILCYITDAISYPHFLGPDWICKAMRYGQMFPLYASSFLLVAISADRYQVRSNLCVGKK</sequence>
<evidence type="ECO:0000256" key="1">
    <source>
        <dbReference type="ARBA" id="ARBA00004370"/>
    </source>
</evidence>
<dbReference type="PANTHER" id="PTHR24224:SF36">
    <property type="entry name" value="NEMATOCIN RECEPTOR 2"/>
    <property type="match status" value="1"/>
</dbReference>
<accession>A0A1I7WPW5</accession>
<keyword evidence="7" id="KW-1185">Reference proteome</keyword>
<protein>
    <submittedName>
        <fullName evidence="8">G_PROTEIN_RECEP_F1_2 domain-containing protein</fullName>
    </submittedName>
</protein>
<dbReference type="Pfam" id="PF00001">
    <property type="entry name" value="7tm_1"/>
    <property type="match status" value="1"/>
</dbReference>
<evidence type="ECO:0000259" key="6">
    <source>
        <dbReference type="PROSITE" id="PS50262"/>
    </source>
</evidence>
<organism evidence="7 8">
    <name type="scientific">Heterorhabditis bacteriophora</name>
    <name type="common">Entomopathogenic nematode worm</name>
    <dbReference type="NCBI Taxonomy" id="37862"/>
    <lineage>
        <taxon>Eukaryota</taxon>
        <taxon>Metazoa</taxon>
        <taxon>Ecdysozoa</taxon>
        <taxon>Nematoda</taxon>
        <taxon>Chromadorea</taxon>
        <taxon>Rhabditida</taxon>
        <taxon>Rhabditina</taxon>
        <taxon>Rhabditomorpha</taxon>
        <taxon>Strongyloidea</taxon>
        <taxon>Heterorhabditidae</taxon>
        <taxon>Heterorhabditis</taxon>
    </lineage>
</organism>
<dbReference type="Gene3D" id="1.20.1070.10">
    <property type="entry name" value="Rhodopsin 7-helix transmembrane proteins"/>
    <property type="match status" value="1"/>
</dbReference>